<dbReference type="InterPro" id="IPR009875">
    <property type="entry name" value="PilZ_domain"/>
</dbReference>
<accession>A0ABS6SLA4</accession>
<keyword evidence="3" id="KW-1185">Reference proteome</keyword>
<name>A0ABS6SLA4_9SPHN</name>
<dbReference type="Pfam" id="PF07238">
    <property type="entry name" value="PilZ"/>
    <property type="match status" value="1"/>
</dbReference>
<evidence type="ECO:0000313" key="2">
    <source>
        <dbReference type="EMBL" id="MBV7265282.1"/>
    </source>
</evidence>
<comment type="caution">
    <text evidence="2">The sequence shown here is derived from an EMBL/GenBank/DDBJ whole genome shotgun (WGS) entry which is preliminary data.</text>
</comment>
<evidence type="ECO:0000259" key="1">
    <source>
        <dbReference type="Pfam" id="PF07238"/>
    </source>
</evidence>
<dbReference type="Proteomes" id="UP000699975">
    <property type="component" value="Unassembled WGS sequence"/>
</dbReference>
<feature type="domain" description="PilZ" evidence="1">
    <location>
        <begin position="2"/>
        <end position="89"/>
    </location>
</feature>
<evidence type="ECO:0000313" key="3">
    <source>
        <dbReference type="Proteomes" id="UP000699975"/>
    </source>
</evidence>
<proteinExistence type="predicted"/>
<sequence>MQTRKKPRKTITLPGRYFTGLGSPVDVILTELSVGGCRFPASGKKLIPGAPLQIYVGTSGPHRANIRWAENGEVGVTFTVPLTEQQISEFDSSDLPAFSGKTGADEFEELPGARPHRFC</sequence>
<protein>
    <submittedName>
        <fullName evidence="2">PilZ domain-containing protein</fullName>
    </submittedName>
</protein>
<organism evidence="2 3">
    <name type="scientific">Erythrobacter ani</name>
    <dbReference type="NCBI Taxonomy" id="2827235"/>
    <lineage>
        <taxon>Bacteria</taxon>
        <taxon>Pseudomonadati</taxon>
        <taxon>Pseudomonadota</taxon>
        <taxon>Alphaproteobacteria</taxon>
        <taxon>Sphingomonadales</taxon>
        <taxon>Erythrobacteraceae</taxon>
        <taxon>Erythrobacter/Porphyrobacter group</taxon>
        <taxon>Erythrobacter</taxon>
    </lineage>
</organism>
<gene>
    <name evidence="2" type="ORF">KCG45_03765</name>
</gene>
<reference evidence="2 3" key="1">
    <citation type="submission" date="2021-04" db="EMBL/GenBank/DDBJ databases">
        <authorList>
            <person name="Pira H."/>
            <person name="Risdian C."/>
            <person name="Wink J."/>
        </authorList>
    </citation>
    <scope>NUCLEOTIDE SEQUENCE [LARGE SCALE GENOMIC DNA]</scope>
    <source>
        <strain evidence="2 3">WH131</strain>
    </source>
</reference>
<dbReference type="EMBL" id="JAGSPB010000001">
    <property type="protein sequence ID" value="MBV7265282.1"/>
    <property type="molecule type" value="Genomic_DNA"/>
</dbReference>
<dbReference type="RefSeq" id="WP_218315761.1">
    <property type="nucleotide sequence ID" value="NZ_JAGSPB010000001.1"/>
</dbReference>